<dbReference type="OMA" id="HASSNDW"/>
<feature type="compositionally biased region" description="Basic and acidic residues" evidence="1">
    <location>
        <begin position="138"/>
        <end position="168"/>
    </location>
</feature>
<gene>
    <name evidence="2" type="ORF">TRAPUB_10366</name>
</gene>
<proteinExistence type="predicted"/>
<feature type="compositionally biased region" description="Basic and acidic residues" evidence="1">
    <location>
        <begin position="256"/>
        <end position="275"/>
    </location>
</feature>
<dbReference type="SMART" id="SM00726">
    <property type="entry name" value="UIM"/>
    <property type="match status" value="2"/>
</dbReference>
<feature type="compositionally biased region" description="Polar residues" evidence="1">
    <location>
        <begin position="57"/>
        <end position="71"/>
    </location>
</feature>
<dbReference type="EMBL" id="MNAD01000428">
    <property type="protein sequence ID" value="OJT13096.1"/>
    <property type="molecule type" value="Genomic_DNA"/>
</dbReference>
<evidence type="ECO:0000313" key="2">
    <source>
        <dbReference type="EMBL" id="OJT13096.1"/>
    </source>
</evidence>
<sequence>MPGFYSPALAQPAPGIPLGRAAPAFPQPELPPSLMPGRRHTPAVTRSQSDDYFFQGESPTFPSYARQSRMSFGSPPVPRKPNGASHPPLPPKPAFSQPAISPSSSPPLPYTTSPRVSSYHAPESHYQPSAPPLPPPVPHEDDAVFHRVLEMSARESERQREQTFRSEEDQLAQALEASLRIRSARSAPEADRRSSFITSSPEQGPSALPNLHSPVLDISHSFDERPRRGSAHSHVVQQIMDDEALALQLAEEEERLAEQERQTEQQVRVRRESSAHTRKLSLMNGADPLPQYDEVAPPLVSSPGFYDTGKLSPQQVAGPSRPPSPRRSSLGRSISDKPVPPKSPDEKRTSVSRSQSVGDGAPSSSTTLLVPMPQSSKPASLHSGEWEPPEESALTPSSISSHTSDTNSHTQYLDAELLSGLSMGFGTPTISPSCKPFPGVIPNVIALPYGRCPPFHIKAPSWRTLLKLMARLSGTRMEPTMEAMAVVKTEMRLRIVVSFVKVHHASAEWDTVLYMTIDHPIPPNAPTGWRYRNGDTNTLPWSYSLSQIPPFLRDGADAALSKFYTVPCTNETPYPTLPISFPNLATYLAGALETARDAMHDSSSGVRRLAKYVDTFYPSDRAGLDDAPERSGMRQRLKNLVGIGSKPQRDRNAEMYELVTPFVPDDYGR</sequence>
<reference evidence="2 3" key="1">
    <citation type="submission" date="2016-10" db="EMBL/GenBank/DDBJ databases">
        <title>Genome sequence of the basidiomycete white-rot fungus Trametes pubescens.</title>
        <authorList>
            <person name="Makela M.R."/>
            <person name="Granchi Z."/>
            <person name="Peng M."/>
            <person name="De Vries R.P."/>
            <person name="Grigoriev I."/>
            <person name="Riley R."/>
            <person name="Hilden K."/>
        </authorList>
    </citation>
    <scope>NUCLEOTIDE SEQUENCE [LARGE SCALE GENOMIC DNA]</scope>
    <source>
        <strain evidence="2 3">FBCC735</strain>
    </source>
</reference>
<dbReference type="STRING" id="154538.A0A1M2VZY6"/>
<evidence type="ECO:0000313" key="3">
    <source>
        <dbReference type="Proteomes" id="UP000184267"/>
    </source>
</evidence>
<feature type="compositionally biased region" description="Polar residues" evidence="1">
    <location>
        <begin position="351"/>
        <end position="378"/>
    </location>
</feature>
<keyword evidence="3" id="KW-1185">Reference proteome</keyword>
<dbReference type="InterPro" id="IPR003903">
    <property type="entry name" value="UIM_dom"/>
</dbReference>
<dbReference type="AlphaFoldDB" id="A0A1M2VZY6"/>
<dbReference type="Proteomes" id="UP000184267">
    <property type="component" value="Unassembled WGS sequence"/>
</dbReference>
<protein>
    <submittedName>
        <fullName evidence="2">Uncharacterized protein</fullName>
    </submittedName>
</protein>
<name>A0A1M2VZY6_TRAPU</name>
<feature type="compositionally biased region" description="Low complexity" evidence="1">
    <location>
        <begin position="94"/>
        <end position="103"/>
    </location>
</feature>
<feature type="region of interest" description="Disordered" evidence="1">
    <location>
        <begin position="1"/>
        <end position="236"/>
    </location>
</feature>
<feature type="compositionally biased region" description="Low complexity" evidence="1">
    <location>
        <begin position="392"/>
        <end position="408"/>
    </location>
</feature>
<accession>A0A1M2VZY6</accession>
<comment type="caution">
    <text evidence="2">The sequence shown here is derived from an EMBL/GenBank/DDBJ whole genome shotgun (WGS) entry which is preliminary data.</text>
</comment>
<organism evidence="2 3">
    <name type="scientific">Trametes pubescens</name>
    <name type="common">White-rot fungus</name>
    <dbReference type="NCBI Taxonomy" id="154538"/>
    <lineage>
        <taxon>Eukaryota</taxon>
        <taxon>Fungi</taxon>
        <taxon>Dikarya</taxon>
        <taxon>Basidiomycota</taxon>
        <taxon>Agaricomycotina</taxon>
        <taxon>Agaricomycetes</taxon>
        <taxon>Polyporales</taxon>
        <taxon>Polyporaceae</taxon>
        <taxon>Trametes</taxon>
    </lineage>
</organism>
<evidence type="ECO:0000256" key="1">
    <source>
        <dbReference type="SAM" id="MobiDB-lite"/>
    </source>
</evidence>
<feature type="compositionally biased region" description="Pro residues" evidence="1">
    <location>
        <begin position="25"/>
        <end position="34"/>
    </location>
</feature>
<feature type="region of interest" description="Disordered" evidence="1">
    <location>
        <begin position="251"/>
        <end position="408"/>
    </location>
</feature>
<dbReference type="OrthoDB" id="3269480at2759"/>